<evidence type="ECO:0000256" key="1">
    <source>
        <dbReference type="ARBA" id="ARBA00023015"/>
    </source>
</evidence>
<dbReference type="Pfam" id="PF00717">
    <property type="entry name" value="Peptidase_S24"/>
    <property type="match status" value="1"/>
</dbReference>
<keyword evidence="1" id="KW-0805">Transcription regulation</keyword>
<evidence type="ECO:0000313" key="6">
    <source>
        <dbReference type="Proteomes" id="UP000306753"/>
    </source>
</evidence>
<feature type="domain" description="HTH cro/C1-type" evidence="4">
    <location>
        <begin position="22"/>
        <end position="77"/>
    </location>
</feature>
<organism evidence="5 6">
    <name type="scientific">Stutzerimonas nosocomialis</name>
    <dbReference type="NCBI Taxonomy" id="1056496"/>
    <lineage>
        <taxon>Bacteria</taxon>
        <taxon>Pseudomonadati</taxon>
        <taxon>Pseudomonadota</taxon>
        <taxon>Gammaproteobacteria</taxon>
        <taxon>Pseudomonadales</taxon>
        <taxon>Pseudomonadaceae</taxon>
        <taxon>Stutzerimonas</taxon>
    </lineage>
</organism>
<sequence length="234" mass="26059">MNQYTCLYVFESDSDMHIGKRLAAKLDELDWSENELARRSGVSQPTIHRIISGESRDPRQRNVEKLAKALGVSAHWLRHGDTGAREPAGAYEVPNAVPGPEIRSPFREIKIVGTAQMGSEGYWYALDESDGHVDVPSRDPGAYALRLKGDSMAPAIRSGWIAVCEPNERLVPGEYVMIRLLDGQCMVKELLYANDVEISVMSVNDAYGRRTIPVEEIEHIHYVGTIVAPSKVRL</sequence>
<dbReference type="Proteomes" id="UP000306753">
    <property type="component" value="Unassembled WGS sequence"/>
</dbReference>
<evidence type="ECO:0000256" key="3">
    <source>
        <dbReference type="ARBA" id="ARBA00023163"/>
    </source>
</evidence>
<dbReference type="AlphaFoldDB" id="A0A5R9QJH7"/>
<reference evidence="5 6" key="1">
    <citation type="journal article" date="2017" name="Eur. J. Clin. Microbiol. Infect. Dis.">
        <title>Uncommonly isolated clinical Pseudomonas: identification and phylogenetic assignation.</title>
        <authorList>
            <person name="Mulet M."/>
            <person name="Gomila M."/>
            <person name="Ramirez A."/>
            <person name="Cardew S."/>
            <person name="Moore E.R."/>
            <person name="Lalucat J."/>
            <person name="Garcia-Valdes E."/>
        </authorList>
    </citation>
    <scope>NUCLEOTIDE SEQUENCE [LARGE SCALE GENOMIC DNA]</scope>
    <source>
        <strain evidence="5 6">SD129</strain>
    </source>
</reference>
<dbReference type="Gene3D" id="2.10.109.10">
    <property type="entry name" value="Umud Fragment, subunit A"/>
    <property type="match status" value="1"/>
</dbReference>
<dbReference type="InterPro" id="IPR039418">
    <property type="entry name" value="LexA-like"/>
</dbReference>
<keyword evidence="6" id="KW-1185">Reference proteome</keyword>
<dbReference type="SUPFAM" id="SSF47413">
    <property type="entry name" value="lambda repressor-like DNA-binding domains"/>
    <property type="match status" value="1"/>
</dbReference>
<dbReference type="RefSeq" id="WP_138410760.1">
    <property type="nucleotide sequence ID" value="NZ_QLAG01000002.1"/>
</dbReference>
<proteinExistence type="predicted"/>
<dbReference type="SMART" id="SM00530">
    <property type="entry name" value="HTH_XRE"/>
    <property type="match status" value="1"/>
</dbReference>
<dbReference type="SUPFAM" id="SSF51306">
    <property type="entry name" value="LexA/Signal peptidase"/>
    <property type="match status" value="1"/>
</dbReference>
<evidence type="ECO:0000313" key="5">
    <source>
        <dbReference type="EMBL" id="TLX65093.1"/>
    </source>
</evidence>
<dbReference type="GO" id="GO:0003677">
    <property type="term" value="F:DNA binding"/>
    <property type="evidence" value="ECO:0007669"/>
    <property type="project" value="UniProtKB-KW"/>
</dbReference>
<evidence type="ECO:0000256" key="2">
    <source>
        <dbReference type="ARBA" id="ARBA00023125"/>
    </source>
</evidence>
<gene>
    <name evidence="5" type="ORF">DN820_01915</name>
</gene>
<keyword evidence="2" id="KW-0238">DNA-binding</keyword>
<dbReference type="Gene3D" id="1.10.260.40">
    <property type="entry name" value="lambda repressor-like DNA-binding domains"/>
    <property type="match status" value="1"/>
</dbReference>
<accession>A0A5R9QJH7</accession>
<dbReference type="InterPro" id="IPR015927">
    <property type="entry name" value="Peptidase_S24_S26A/B/C"/>
</dbReference>
<dbReference type="EMBL" id="QLAG01000002">
    <property type="protein sequence ID" value="TLX65093.1"/>
    <property type="molecule type" value="Genomic_DNA"/>
</dbReference>
<dbReference type="PROSITE" id="PS50943">
    <property type="entry name" value="HTH_CROC1"/>
    <property type="match status" value="1"/>
</dbReference>
<comment type="caution">
    <text evidence="5">The sequence shown here is derived from an EMBL/GenBank/DDBJ whole genome shotgun (WGS) entry which is preliminary data.</text>
</comment>
<dbReference type="CDD" id="cd06529">
    <property type="entry name" value="S24_LexA-like"/>
    <property type="match status" value="1"/>
</dbReference>
<evidence type="ECO:0000259" key="4">
    <source>
        <dbReference type="PROSITE" id="PS50943"/>
    </source>
</evidence>
<dbReference type="CDD" id="cd00093">
    <property type="entry name" value="HTH_XRE"/>
    <property type="match status" value="1"/>
</dbReference>
<keyword evidence="3" id="KW-0804">Transcription</keyword>
<dbReference type="InterPro" id="IPR001387">
    <property type="entry name" value="Cro/C1-type_HTH"/>
</dbReference>
<dbReference type="PANTHER" id="PTHR40661">
    <property type="match status" value="1"/>
</dbReference>
<name>A0A5R9QJH7_9GAMM</name>
<dbReference type="InterPro" id="IPR010982">
    <property type="entry name" value="Lambda_DNA-bd_dom_sf"/>
</dbReference>
<dbReference type="Pfam" id="PF01381">
    <property type="entry name" value="HTH_3"/>
    <property type="match status" value="1"/>
</dbReference>
<protein>
    <submittedName>
        <fullName evidence="5">Cro/Cl family transcriptional regulator</fullName>
    </submittedName>
</protein>
<dbReference type="PANTHER" id="PTHR40661:SF3">
    <property type="entry name" value="FELS-1 PROPHAGE TRANSCRIPTIONAL REGULATOR"/>
    <property type="match status" value="1"/>
</dbReference>
<dbReference type="InterPro" id="IPR036286">
    <property type="entry name" value="LexA/Signal_pep-like_sf"/>
</dbReference>